<dbReference type="Proteomes" id="UP000182737">
    <property type="component" value="Unassembled WGS sequence"/>
</dbReference>
<proteinExistence type="predicted"/>
<dbReference type="InterPro" id="IPR025164">
    <property type="entry name" value="Toastrack_DUF4097"/>
</dbReference>
<dbReference type="EMBL" id="FORI01000012">
    <property type="protein sequence ID" value="SFJ04809.1"/>
    <property type="molecule type" value="Genomic_DNA"/>
</dbReference>
<feature type="domain" description="DUF4097" evidence="1">
    <location>
        <begin position="77"/>
        <end position="201"/>
    </location>
</feature>
<name>A0A1I3N6J4_9SPIR</name>
<accession>A0A1I3N6J4</accession>
<evidence type="ECO:0000313" key="3">
    <source>
        <dbReference type="Proteomes" id="UP000182737"/>
    </source>
</evidence>
<evidence type="ECO:0000313" key="2">
    <source>
        <dbReference type="EMBL" id="SFJ04809.1"/>
    </source>
</evidence>
<dbReference type="RefSeq" id="WP_074933502.1">
    <property type="nucleotide sequence ID" value="NZ_FORI01000012.1"/>
</dbReference>
<evidence type="ECO:0000259" key="1">
    <source>
        <dbReference type="Pfam" id="PF13349"/>
    </source>
</evidence>
<sequence>MKKTVLLIILGVVTVFCVIFGTIRNVGKGFNLFNNPVIHLGDDDPEVNFKWEWHSDNDGNKENNYSINQSLDKFSAIRIDGSIMEIRVEEGDRFYFDSTFTRDWLRPKISVENETLVVKQGRQKSGFKGGNNNCRVVITVPSGTKFSDIVIDSNVGDIRLRGLTAEKIDIQTNVGEVSVRDVSFDRLEVDSNVGEISIDPVYNLNEYSISASTDVGEVRVDGKKYKRNYNSTGSTDKRIKLSANVGEVNIK</sequence>
<dbReference type="OrthoDB" id="358118at2"/>
<gene>
    <name evidence="2" type="ORF">SAMN04487775_11259</name>
</gene>
<dbReference type="AlphaFoldDB" id="A0A1I3N6J4"/>
<reference evidence="3" key="1">
    <citation type="submission" date="2016-10" db="EMBL/GenBank/DDBJ databases">
        <authorList>
            <person name="Varghese N."/>
            <person name="Submissions S."/>
        </authorList>
    </citation>
    <scope>NUCLEOTIDE SEQUENCE [LARGE SCALE GENOMIC DNA]</scope>
    <source>
        <strain evidence="3">XBD1002</strain>
    </source>
</reference>
<keyword evidence="3" id="KW-1185">Reference proteome</keyword>
<dbReference type="Pfam" id="PF13349">
    <property type="entry name" value="DUF4097"/>
    <property type="match status" value="1"/>
</dbReference>
<organism evidence="2 3">
    <name type="scientific">Treponema bryantii</name>
    <dbReference type="NCBI Taxonomy" id="163"/>
    <lineage>
        <taxon>Bacteria</taxon>
        <taxon>Pseudomonadati</taxon>
        <taxon>Spirochaetota</taxon>
        <taxon>Spirochaetia</taxon>
        <taxon>Spirochaetales</taxon>
        <taxon>Treponemataceae</taxon>
        <taxon>Treponema</taxon>
    </lineage>
</organism>
<protein>
    <submittedName>
        <fullName evidence="2">Putative adhesin</fullName>
    </submittedName>
</protein>